<reference evidence="1 2" key="1">
    <citation type="journal article" date="2022" name="Plant J.">
        <title>Chromosome-level genome of Camellia lanceoleosa provides a valuable resource for understanding genome evolution and self-incompatibility.</title>
        <authorList>
            <person name="Gong W."/>
            <person name="Xiao S."/>
            <person name="Wang L."/>
            <person name="Liao Z."/>
            <person name="Chang Y."/>
            <person name="Mo W."/>
            <person name="Hu G."/>
            <person name="Li W."/>
            <person name="Zhao G."/>
            <person name="Zhu H."/>
            <person name="Hu X."/>
            <person name="Ji K."/>
            <person name="Xiang X."/>
            <person name="Song Q."/>
            <person name="Yuan D."/>
            <person name="Jin S."/>
            <person name="Zhang L."/>
        </authorList>
    </citation>
    <scope>NUCLEOTIDE SEQUENCE [LARGE SCALE GENOMIC DNA]</scope>
    <source>
        <strain evidence="1">SQ_2022a</strain>
    </source>
</reference>
<sequence>MENSSSNHEIKDNYGELENSIGQLLTCLPPSSPLDENCICRVPRKLRQLNEAAYTPQMVSIGPLHHGEKHLKGMEEQKMRCLKSFLACETINLEDCVKMIKNWERRIRNCYAESIKLSSDEFVKMILLDSSFIIVAMVESDLEYFLGSDLLLLENQLPFFVLEGLFNTAFISQSQSTDCLSFLELSVLQFKNFFIINPKPDLKRITRSSDVQHFNDLLRIYHAPLSQRPVPTDKYKYLRIQNAAALHKAGVKFEVGSSSECLLDIQFNKGVLKIPHLCITDNTEQLLRNIIALEWYLHGQNSYIIDYVGFMENLIDTPDDVEILEKNGILEHWLGDKSAVSNLFNNLTTHVPMQSDNYYFYGISEHLNSYCKVPWHNWKATLKRDYFSSPWRVASTVAAIVLLMFTFIQTICSIISL</sequence>
<evidence type="ECO:0000313" key="2">
    <source>
        <dbReference type="Proteomes" id="UP001060215"/>
    </source>
</evidence>
<proteinExistence type="predicted"/>
<accession>A0ACC0FZN4</accession>
<dbReference type="EMBL" id="CM045769">
    <property type="protein sequence ID" value="KAI7993421.1"/>
    <property type="molecule type" value="Genomic_DNA"/>
</dbReference>
<protein>
    <submittedName>
        <fullName evidence="1">UPF0481 protein</fullName>
    </submittedName>
</protein>
<gene>
    <name evidence="1" type="ORF">LOK49_LG11G01557</name>
</gene>
<keyword evidence="2" id="KW-1185">Reference proteome</keyword>
<evidence type="ECO:0000313" key="1">
    <source>
        <dbReference type="EMBL" id="KAI7993421.1"/>
    </source>
</evidence>
<comment type="caution">
    <text evidence="1">The sequence shown here is derived from an EMBL/GenBank/DDBJ whole genome shotgun (WGS) entry which is preliminary data.</text>
</comment>
<name>A0ACC0FZN4_9ERIC</name>
<dbReference type="Proteomes" id="UP001060215">
    <property type="component" value="Chromosome 12"/>
</dbReference>
<organism evidence="1 2">
    <name type="scientific">Camellia lanceoleosa</name>
    <dbReference type="NCBI Taxonomy" id="1840588"/>
    <lineage>
        <taxon>Eukaryota</taxon>
        <taxon>Viridiplantae</taxon>
        <taxon>Streptophyta</taxon>
        <taxon>Embryophyta</taxon>
        <taxon>Tracheophyta</taxon>
        <taxon>Spermatophyta</taxon>
        <taxon>Magnoliopsida</taxon>
        <taxon>eudicotyledons</taxon>
        <taxon>Gunneridae</taxon>
        <taxon>Pentapetalae</taxon>
        <taxon>asterids</taxon>
        <taxon>Ericales</taxon>
        <taxon>Theaceae</taxon>
        <taxon>Camellia</taxon>
    </lineage>
</organism>